<dbReference type="STRING" id="68775.A0A5C3LHE0"/>
<dbReference type="Proteomes" id="UP000308652">
    <property type="component" value="Unassembled WGS sequence"/>
</dbReference>
<feature type="compositionally biased region" description="Polar residues" evidence="1">
    <location>
        <begin position="92"/>
        <end position="103"/>
    </location>
</feature>
<feature type="region of interest" description="Disordered" evidence="1">
    <location>
        <begin position="81"/>
        <end position="106"/>
    </location>
</feature>
<dbReference type="PANTHER" id="PTHR36855">
    <property type="entry name" value="CHROMOSOME 10, WHOLE GENOME SHOTGUN SEQUENCE"/>
    <property type="match status" value="1"/>
</dbReference>
<feature type="compositionally biased region" description="Basic and acidic residues" evidence="1">
    <location>
        <begin position="81"/>
        <end position="91"/>
    </location>
</feature>
<dbReference type="InterPro" id="IPR040554">
    <property type="entry name" value="KPWE_PEX14_dom"/>
</dbReference>
<dbReference type="Pfam" id="PF25871">
    <property type="entry name" value="HTH_76"/>
    <property type="match status" value="1"/>
</dbReference>
<protein>
    <submittedName>
        <fullName evidence="4">Uncharacterized protein</fullName>
    </submittedName>
</protein>
<name>A0A5C3LHE0_9AGAR</name>
<proteinExistence type="predicted"/>
<reference evidence="4 5" key="1">
    <citation type="journal article" date="2019" name="Nat. Ecol. Evol.">
        <title>Megaphylogeny resolves global patterns of mushroom evolution.</title>
        <authorList>
            <person name="Varga T."/>
            <person name="Krizsan K."/>
            <person name="Foldi C."/>
            <person name="Dima B."/>
            <person name="Sanchez-Garcia M."/>
            <person name="Sanchez-Ramirez S."/>
            <person name="Szollosi G.J."/>
            <person name="Szarkandi J.G."/>
            <person name="Papp V."/>
            <person name="Albert L."/>
            <person name="Andreopoulos W."/>
            <person name="Angelini C."/>
            <person name="Antonin V."/>
            <person name="Barry K.W."/>
            <person name="Bougher N.L."/>
            <person name="Buchanan P."/>
            <person name="Buyck B."/>
            <person name="Bense V."/>
            <person name="Catcheside P."/>
            <person name="Chovatia M."/>
            <person name="Cooper J."/>
            <person name="Damon W."/>
            <person name="Desjardin D."/>
            <person name="Finy P."/>
            <person name="Geml J."/>
            <person name="Haridas S."/>
            <person name="Hughes K."/>
            <person name="Justo A."/>
            <person name="Karasinski D."/>
            <person name="Kautmanova I."/>
            <person name="Kiss B."/>
            <person name="Kocsube S."/>
            <person name="Kotiranta H."/>
            <person name="LaButti K.M."/>
            <person name="Lechner B.E."/>
            <person name="Liimatainen K."/>
            <person name="Lipzen A."/>
            <person name="Lukacs Z."/>
            <person name="Mihaltcheva S."/>
            <person name="Morgado L.N."/>
            <person name="Niskanen T."/>
            <person name="Noordeloos M.E."/>
            <person name="Ohm R.A."/>
            <person name="Ortiz-Santana B."/>
            <person name="Ovrebo C."/>
            <person name="Racz N."/>
            <person name="Riley R."/>
            <person name="Savchenko A."/>
            <person name="Shiryaev A."/>
            <person name="Soop K."/>
            <person name="Spirin V."/>
            <person name="Szebenyi C."/>
            <person name="Tomsovsky M."/>
            <person name="Tulloss R.E."/>
            <person name="Uehling J."/>
            <person name="Grigoriev I.V."/>
            <person name="Vagvolgyi C."/>
            <person name="Papp T."/>
            <person name="Martin F.M."/>
            <person name="Miettinen O."/>
            <person name="Hibbett D.S."/>
            <person name="Nagy L.G."/>
        </authorList>
    </citation>
    <scope>NUCLEOTIDE SEQUENCE [LARGE SCALE GENOMIC DNA]</scope>
    <source>
        <strain evidence="4 5">CBS 166.37</strain>
    </source>
</reference>
<evidence type="ECO:0000313" key="5">
    <source>
        <dbReference type="Proteomes" id="UP000308652"/>
    </source>
</evidence>
<accession>A0A5C3LHE0</accession>
<evidence type="ECO:0000259" key="3">
    <source>
        <dbReference type="Pfam" id="PF25871"/>
    </source>
</evidence>
<dbReference type="AlphaFoldDB" id="A0A5C3LHE0"/>
<feature type="region of interest" description="Disordered" evidence="1">
    <location>
        <begin position="134"/>
        <end position="164"/>
    </location>
</feature>
<feature type="domain" description="Peroxisomal membrane protein PEX14-like KPWE" evidence="2">
    <location>
        <begin position="109"/>
        <end position="156"/>
    </location>
</feature>
<evidence type="ECO:0000259" key="2">
    <source>
        <dbReference type="Pfam" id="PF17733"/>
    </source>
</evidence>
<dbReference type="PANTHER" id="PTHR36855:SF1">
    <property type="entry name" value="PEROXISOME MEMBRANE ANCHOR PROTEIN PEX14P N-TERMINAL DOMAIN-CONTAINING PROTEIN"/>
    <property type="match status" value="1"/>
</dbReference>
<gene>
    <name evidence="4" type="ORF">BDQ12DRAFT_701316</name>
</gene>
<evidence type="ECO:0000313" key="4">
    <source>
        <dbReference type="EMBL" id="TFK32092.1"/>
    </source>
</evidence>
<keyword evidence="5" id="KW-1185">Reference proteome</keyword>
<dbReference type="Pfam" id="PF17733">
    <property type="entry name" value="KPWE_dom"/>
    <property type="match status" value="1"/>
</dbReference>
<sequence>MSMEHIIPDDPPLSTNPLDWYGSYPFESDETYQQGLASIIAGGALNGDPTPDVKEEILRRTRVFYFNKMTDNSISMDEAREYERAHRKDTSSDAQTSIDASRATSEETRVLTFAELKELIETGKVDQIPNNKIIPEALNDAPPSQSTAPTRRKPWEVTASSTEV</sequence>
<dbReference type="InterPro" id="IPR058841">
    <property type="entry name" value="HTH_76"/>
</dbReference>
<dbReference type="EMBL" id="ML213687">
    <property type="protein sequence ID" value="TFK32092.1"/>
    <property type="molecule type" value="Genomic_DNA"/>
</dbReference>
<feature type="domain" description="PEX14-like helix-turn-helix" evidence="3">
    <location>
        <begin position="21"/>
        <end position="86"/>
    </location>
</feature>
<organism evidence="4 5">
    <name type="scientific">Crucibulum laeve</name>
    <dbReference type="NCBI Taxonomy" id="68775"/>
    <lineage>
        <taxon>Eukaryota</taxon>
        <taxon>Fungi</taxon>
        <taxon>Dikarya</taxon>
        <taxon>Basidiomycota</taxon>
        <taxon>Agaricomycotina</taxon>
        <taxon>Agaricomycetes</taxon>
        <taxon>Agaricomycetidae</taxon>
        <taxon>Agaricales</taxon>
        <taxon>Agaricineae</taxon>
        <taxon>Nidulariaceae</taxon>
        <taxon>Crucibulum</taxon>
    </lineage>
</organism>
<evidence type="ECO:0000256" key="1">
    <source>
        <dbReference type="SAM" id="MobiDB-lite"/>
    </source>
</evidence>
<dbReference type="OrthoDB" id="9936937at2759"/>